<feature type="chain" id="PRO_5045692940" evidence="10">
    <location>
        <begin position="33"/>
        <end position="878"/>
    </location>
</feature>
<dbReference type="InterPro" id="IPR037066">
    <property type="entry name" value="Plug_dom_sf"/>
</dbReference>
<dbReference type="InterPro" id="IPR036942">
    <property type="entry name" value="Beta-barrel_TonB_sf"/>
</dbReference>
<comment type="subcellular location">
    <subcellularLocation>
        <location evidence="1 8">Cell outer membrane</location>
        <topology evidence="1 8">Multi-pass membrane protein</topology>
    </subcellularLocation>
</comment>
<dbReference type="CDD" id="cd01347">
    <property type="entry name" value="ligand_gated_channel"/>
    <property type="match status" value="1"/>
</dbReference>
<evidence type="ECO:0000259" key="12">
    <source>
        <dbReference type="Pfam" id="PF07715"/>
    </source>
</evidence>
<evidence type="ECO:0000256" key="4">
    <source>
        <dbReference type="ARBA" id="ARBA00022692"/>
    </source>
</evidence>
<keyword evidence="6 8" id="KW-0472">Membrane</keyword>
<protein>
    <submittedName>
        <fullName evidence="13">TonB-dependent receptor</fullName>
    </submittedName>
</protein>
<evidence type="ECO:0000259" key="11">
    <source>
        <dbReference type="Pfam" id="PF00593"/>
    </source>
</evidence>
<evidence type="ECO:0000256" key="9">
    <source>
        <dbReference type="RuleBase" id="RU003357"/>
    </source>
</evidence>
<dbReference type="Proteomes" id="UP001596303">
    <property type="component" value="Unassembled WGS sequence"/>
</dbReference>
<keyword evidence="2 8" id="KW-0813">Transport</keyword>
<accession>A0ABW1S983</accession>
<dbReference type="PANTHER" id="PTHR40980:SF4">
    <property type="entry name" value="TONB-DEPENDENT RECEPTOR-LIKE BETA-BARREL DOMAIN-CONTAINING PROTEIN"/>
    <property type="match status" value="1"/>
</dbReference>
<dbReference type="InterPro" id="IPR010104">
    <property type="entry name" value="TonB_rcpt_bac"/>
</dbReference>
<dbReference type="InterPro" id="IPR000531">
    <property type="entry name" value="Beta-barrel_TonB"/>
</dbReference>
<dbReference type="PANTHER" id="PTHR40980">
    <property type="entry name" value="PLUG DOMAIN-CONTAINING PROTEIN"/>
    <property type="match status" value="1"/>
</dbReference>
<evidence type="ECO:0000256" key="10">
    <source>
        <dbReference type="SAM" id="SignalP"/>
    </source>
</evidence>
<evidence type="ECO:0000256" key="1">
    <source>
        <dbReference type="ARBA" id="ARBA00004571"/>
    </source>
</evidence>
<dbReference type="NCBIfam" id="TIGR01782">
    <property type="entry name" value="TonB-Xanth-Caul"/>
    <property type="match status" value="1"/>
</dbReference>
<sequence length="878" mass="97854">MNKTRASFRSRALLLTSALTSLSAVLAMPAIAQTAEEEQRLDTIEVVGMREAMQAAIAQQRNSDTVESVLTRDDIGQFPDQNVAESVRRLSGINVLDDQGEGRFVSVRGLDPELNASSLNGVRVPSPESDSRAVALDVIASELISSVSVKKTLTPDMDADTIGASIEIETTKGFDREDPYFSATVEGSYNDLNSETSPKGAFDFVYPVTDNFGISGGLSYYKRKTSTDNMEMDGWENEDGIVFAEDVEYRDYDVERERVSGTLSFDWRPAEHTELYARAVVSQFDDFEQRGRLIFALDADSIVDASGDTVTFSDQEEEIEVVRDLKDRFESQKIESYQVGGETDLDTWKFEYKLAYSKAEEHEFDTQDQTEFVREFDDEGFGVVFDYSNIETTTFDVVSGGDLFNDPSQYEYDKVTLVDGLAEEEEWSGQFDIARDYDLQNGDEFEFKTGVKARLKTKSYSLNESPYEGAEYNLGDVAGSPSYGLFDIGFVPALGATRAANAAAFANGELELEELDADFESAAAFFEVDEDVLAAFVQGKYKTEKLTLVGGIRVEDTKTDMRGNYAELIEEGATYNGEVLDDDMVFVTPVEYSKDYTDVLPSLNLKFDATDKLVLRGGIFKSVVRPKMSRIAPNQLIEKNDDDEVEAEFGNPNLDPYRAWNFDASAEYYFDNGGVIQLGAFHKRIRDFLVDVEVEGPQTFAGYVFTGEDDVVAYSINGDTATVTGLEFNYQQPLTFLPGLLNGTLVGFNYTYTDAEGEIPNGDGGMRSIPLPASAKNTYNAMIGYDKGGLELRLTASYRDEYLDEAGGSAGEDRYIDEHLQIDASAKYRINDNFQVFADLVNLNDANYLAYQKGPDRSRLLQYEEYSYTAKFGLRYTY</sequence>
<name>A0ABW1S983_9PROT</name>
<keyword evidence="10" id="KW-0732">Signal</keyword>
<dbReference type="PROSITE" id="PS52016">
    <property type="entry name" value="TONB_DEPENDENT_REC_3"/>
    <property type="match status" value="1"/>
</dbReference>
<dbReference type="EMBL" id="JBHSSW010000009">
    <property type="protein sequence ID" value="MFC6198073.1"/>
    <property type="molecule type" value="Genomic_DNA"/>
</dbReference>
<reference evidence="14" key="1">
    <citation type="journal article" date="2019" name="Int. J. Syst. Evol. Microbiol.">
        <title>The Global Catalogue of Microorganisms (GCM) 10K type strain sequencing project: providing services to taxonomists for standard genome sequencing and annotation.</title>
        <authorList>
            <consortium name="The Broad Institute Genomics Platform"/>
            <consortium name="The Broad Institute Genome Sequencing Center for Infectious Disease"/>
            <person name="Wu L."/>
            <person name="Ma J."/>
        </authorList>
    </citation>
    <scope>NUCLEOTIDE SEQUENCE [LARGE SCALE GENOMIC DNA]</scope>
    <source>
        <strain evidence="14">CGMCC-1.15741</strain>
    </source>
</reference>
<keyword evidence="4 8" id="KW-0812">Transmembrane</keyword>
<dbReference type="Gene3D" id="2.170.130.10">
    <property type="entry name" value="TonB-dependent receptor, plug domain"/>
    <property type="match status" value="1"/>
</dbReference>
<dbReference type="SUPFAM" id="SSF56935">
    <property type="entry name" value="Porins"/>
    <property type="match status" value="1"/>
</dbReference>
<feature type="domain" description="TonB-dependent receptor-like beta-barrel" evidence="11">
    <location>
        <begin position="369"/>
        <end position="843"/>
    </location>
</feature>
<evidence type="ECO:0000256" key="6">
    <source>
        <dbReference type="ARBA" id="ARBA00023136"/>
    </source>
</evidence>
<keyword evidence="3 8" id="KW-1134">Transmembrane beta strand</keyword>
<proteinExistence type="inferred from homology"/>
<comment type="caution">
    <text evidence="13">The sequence shown here is derived from an EMBL/GenBank/DDBJ whole genome shotgun (WGS) entry which is preliminary data.</text>
</comment>
<evidence type="ECO:0000256" key="3">
    <source>
        <dbReference type="ARBA" id="ARBA00022452"/>
    </source>
</evidence>
<evidence type="ECO:0000313" key="13">
    <source>
        <dbReference type="EMBL" id="MFC6198073.1"/>
    </source>
</evidence>
<keyword evidence="13" id="KW-0675">Receptor</keyword>
<dbReference type="Pfam" id="PF07715">
    <property type="entry name" value="Plug"/>
    <property type="match status" value="1"/>
</dbReference>
<evidence type="ECO:0000256" key="5">
    <source>
        <dbReference type="ARBA" id="ARBA00023077"/>
    </source>
</evidence>
<dbReference type="InterPro" id="IPR012910">
    <property type="entry name" value="Plug_dom"/>
</dbReference>
<dbReference type="RefSeq" id="WP_377377925.1">
    <property type="nucleotide sequence ID" value="NZ_JBHSSW010000009.1"/>
</dbReference>
<gene>
    <name evidence="13" type="ORF">ACFQDM_08285</name>
</gene>
<organism evidence="13 14">
    <name type="scientific">Ponticaulis profundi</name>
    <dbReference type="NCBI Taxonomy" id="2665222"/>
    <lineage>
        <taxon>Bacteria</taxon>
        <taxon>Pseudomonadati</taxon>
        <taxon>Pseudomonadota</taxon>
        <taxon>Alphaproteobacteria</taxon>
        <taxon>Hyphomonadales</taxon>
        <taxon>Hyphomonadaceae</taxon>
        <taxon>Ponticaulis</taxon>
    </lineage>
</organism>
<feature type="domain" description="TonB-dependent receptor plug" evidence="12">
    <location>
        <begin position="61"/>
        <end position="163"/>
    </location>
</feature>
<evidence type="ECO:0000256" key="7">
    <source>
        <dbReference type="ARBA" id="ARBA00023237"/>
    </source>
</evidence>
<feature type="signal peptide" evidence="10">
    <location>
        <begin position="1"/>
        <end position="32"/>
    </location>
</feature>
<comment type="similarity">
    <text evidence="8 9">Belongs to the TonB-dependent receptor family.</text>
</comment>
<dbReference type="InterPro" id="IPR039426">
    <property type="entry name" value="TonB-dep_rcpt-like"/>
</dbReference>
<keyword evidence="7 8" id="KW-0998">Cell outer membrane</keyword>
<evidence type="ECO:0000256" key="2">
    <source>
        <dbReference type="ARBA" id="ARBA00022448"/>
    </source>
</evidence>
<dbReference type="Pfam" id="PF00593">
    <property type="entry name" value="TonB_dep_Rec_b-barrel"/>
    <property type="match status" value="1"/>
</dbReference>
<dbReference type="Gene3D" id="2.40.170.20">
    <property type="entry name" value="TonB-dependent receptor, beta-barrel domain"/>
    <property type="match status" value="1"/>
</dbReference>
<evidence type="ECO:0000256" key="8">
    <source>
        <dbReference type="PROSITE-ProRule" id="PRU01360"/>
    </source>
</evidence>
<keyword evidence="5 9" id="KW-0798">TonB box</keyword>
<keyword evidence="14" id="KW-1185">Reference proteome</keyword>
<evidence type="ECO:0000313" key="14">
    <source>
        <dbReference type="Proteomes" id="UP001596303"/>
    </source>
</evidence>